<keyword evidence="3" id="KW-1185">Reference proteome</keyword>
<evidence type="ECO:0000313" key="2">
    <source>
        <dbReference type="EMBL" id="UWM43865.1"/>
    </source>
</evidence>
<reference evidence="2" key="1">
    <citation type="submission" date="2022-08" db="EMBL/GenBank/DDBJ databases">
        <authorList>
            <person name="Bogun A."/>
            <person name="Kislichkina A."/>
            <person name="Solomentsev V."/>
            <person name="Skryabin Y."/>
            <person name="Sizova A."/>
            <person name="Platonov M."/>
            <person name="Dentovskaya S."/>
        </authorList>
    </citation>
    <scope>NUCLEOTIDE SEQUENCE</scope>
    <source>
        <strain evidence="2">SCPM-O-B-7604</strain>
    </source>
</reference>
<organism evidence="2 3">
    <name type="scientific">Yersinia alsatica</name>
    <dbReference type="NCBI Taxonomy" id="2890317"/>
    <lineage>
        <taxon>Bacteria</taxon>
        <taxon>Pseudomonadati</taxon>
        <taxon>Pseudomonadota</taxon>
        <taxon>Gammaproteobacteria</taxon>
        <taxon>Enterobacterales</taxon>
        <taxon>Yersiniaceae</taxon>
        <taxon>Yersinia</taxon>
    </lineage>
</organism>
<proteinExistence type="inferred from homology"/>
<sequence>MNNVIEKCAKRGLIVDISYTIDHQKQTVSVCEVFTNKETLFNFLGELDQKTRKVTTEMHRCKISYKIQESDNKYILDAHFQFACPNEALIFETEINHDIFLYPTINGYY</sequence>
<evidence type="ECO:0000256" key="1">
    <source>
        <dbReference type="ARBA" id="ARBA00006201"/>
    </source>
</evidence>
<dbReference type="GeneID" id="75141171"/>
<dbReference type="PANTHER" id="PTHR38769:SF1">
    <property type="entry name" value="UPF0381 PROTEIN YFCZ-RELATED"/>
    <property type="match status" value="1"/>
</dbReference>
<dbReference type="EMBL" id="CP104006">
    <property type="protein sequence ID" value="UWM43865.1"/>
    <property type="molecule type" value="Genomic_DNA"/>
</dbReference>
<evidence type="ECO:0000313" key="3">
    <source>
        <dbReference type="Proteomes" id="UP001057860"/>
    </source>
</evidence>
<comment type="similarity">
    <text evidence="1">Belongs to the UPF0381 family.</text>
</comment>
<gene>
    <name evidence="2" type="ORF">N0H69_14190</name>
</gene>
<dbReference type="InterPro" id="IPR005272">
    <property type="entry name" value="DUF406"/>
</dbReference>
<dbReference type="Proteomes" id="UP001057860">
    <property type="component" value="Chromosome"/>
</dbReference>
<name>A0ABY5UMW0_9GAMM</name>
<dbReference type="RefSeq" id="WP_050107004.1">
    <property type="nucleotide sequence ID" value="NZ_CABHWO010000060.1"/>
</dbReference>
<protein>
    <submittedName>
        <fullName evidence="2">DUF406 family protein</fullName>
    </submittedName>
</protein>
<dbReference type="Pfam" id="PF04175">
    <property type="entry name" value="DUF406"/>
    <property type="match status" value="1"/>
</dbReference>
<dbReference type="PANTHER" id="PTHR38769">
    <property type="entry name" value="UPF0381 PROTEIN YFCZ-RELATED"/>
    <property type="match status" value="1"/>
</dbReference>
<dbReference type="Gene3D" id="3.30.70.860">
    <property type="match status" value="1"/>
</dbReference>
<accession>A0ABY5UMW0</accession>
<dbReference type="InterPro" id="IPR035571">
    <property type="entry name" value="UPF0234-like_C"/>
</dbReference>